<name>A0A380TGI7_9ZZZZ</name>
<gene>
    <name evidence="1" type="ORF">DF3PB_4010002</name>
</gene>
<accession>A0A380TGI7</accession>
<protein>
    <submittedName>
        <fullName evidence="1">Uncharacterized protein</fullName>
    </submittedName>
</protein>
<proteinExistence type="predicted"/>
<sequence>MIHEPRGGVGHEMIVERIKRTKIAGRIAPVLDQVAEGMIVAPEPIALVLRNTRFPLPSRPIFQVDPDTAAGSAFIARAGCLPLVGFVTEADLARLAVTKDERVMVPKNFRPLPKNAAGIVVPLQRPSGAAALWVIAVDESLVPQMVDAVASMRGWPSQPVVVRR</sequence>
<organism evidence="1">
    <name type="scientific">metagenome</name>
    <dbReference type="NCBI Taxonomy" id="256318"/>
    <lineage>
        <taxon>unclassified sequences</taxon>
        <taxon>metagenomes</taxon>
    </lineage>
</organism>
<reference evidence="1" key="1">
    <citation type="submission" date="2018-07" db="EMBL/GenBank/DDBJ databases">
        <authorList>
            <person name="Quirk P.G."/>
            <person name="Krulwich T.A."/>
        </authorList>
    </citation>
    <scope>NUCLEOTIDE SEQUENCE</scope>
</reference>
<evidence type="ECO:0000313" key="1">
    <source>
        <dbReference type="EMBL" id="SUS07268.1"/>
    </source>
</evidence>
<dbReference type="EMBL" id="UIDG01000337">
    <property type="protein sequence ID" value="SUS07268.1"/>
    <property type="molecule type" value="Genomic_DNA"/>
</dbReference>
<dbReference type="AlphaFoldDB" id="A0A380TGI7"/>